<dbReference type="InterPro" id="IPR000101">
    <property type="entry name" value="GGT_peptidase"/>
</dbReference>
<dbReference type="EC" id="3.4.19.13" evidence="5"/>
<evidence type="ECO:0000256" key="14">
    <source>
        <dbReference type="ARBA" id="ARBA00023136"/>
    </source>
</evidence>
<gene>
    <name evidence="36" type="ORF">EI555_003929</name>
</gene>
<dbReference type="Proteomes" id="UP000308365">
    <property type="component" value="Unassembled WGS sequence"/>
</dbReference>
<evidence type="ECO:0000256" key="22">
    <source>
        <dbReference type="ARBA" id="ARBA00051446"/>
    </source>
</evidence>
<keyword evidence="15" id="KW-0865">Zymogen</keyword>
<dbReference type="GO" id="GO:0016020">
    <property type="term" value="C:membrane"/>
    <property type="evidence" value="ECO:0007669"/>
    <property type="project" value="UniProtKB-SubCell"/>
</dbReference>
<evidence type="ECO:0000256" key="29">
    <source>
        <dbReference type="ARBA" id="ARBA00079251"/>
    </source>
</evidence>
<evidence type="ECO:0000256" key="2">
    <source>
        <dbReference type="ARBA" id="ARBA00005115"/>
    </source>
</evidence>
<keyword evidence="16" id="KW-0325">Glycoprotein</keyword>
<comment type="pathway">
    <text evidence="2">Sulfur metabolism; glutathione metabolism.</text>
</comment>
<dbReference type="Gene3D" id="3.60.20.40">
    <property type="match status" value="2"/>
</dbReference>
<evidence type="ECO:0000256" key="35">
    <source>
        <dbReference type="SAM" id="Phobius"/>
    </source>
</evidence>
<evidence type="ECO:0000256" key="7">
    <source>
        <dbReference type="ARBA" id="ARBA00022679"/>
    </source>
</evidence>
<evidence type="ECO:0000256" key="16">
    <source>
        <dbReference type="ARBA" id="ARBA00023180"/>
    </source>
</evidence>
<accession>A0A4U1EUA6</accession>
<feature type="binding site" evidence="33">
    <location>
        <position position="537"/>
    </location>
    <ligand>
        <name>L-glutamate</name>
        <dbReference type="ChEBI" id="CHEBI:29985"/>
    </ligand>
</feature>
<keyword evidence="13 35" id="KW-1133">Transmembrane helix</keyword>
<dbReference type="PANTHER" id="PTHR45027:SF2">
    <property type="entry name" value="GAMMA-GLUTAMYLTRANSFERASE 5"/>
    <property type="match status" value="1"/>
</dbReference>
<evidence type="ECO:0000256" key="21">
    <source>
        <dbReference type="ARBA" id="ARBA00050507"/>
    </source>
</evidence>
<keyword evidence="17" id="KW-0012">Acyltransferase</keyword>
<evidence type="ECO:0000256" key="9">
    <source>
        <dbReference type="ARBA" id="ARBA00022692"/>
    </source>
</evidence>
<evidence type="ECO:0000256" key="31">
    <source>
        <dbReference type="ARBA" id="ARBA00082872"/>
    </source>
</evidence>
<dbReference type="NCBIfam" id="TIGR00066">
    <property type="entry name" value="g_glut_trans"/>
    <property type="match status" value="1"/>
</dbReference>
<comment type="pathway">
    <text evidence="24">Lipid metabolism; leukotriene D4 biosynthesis.</text>
</comment>
<dbReference type="GO" id="GO:0002951">
    <property type="term" value="F:leukotriene-C(4) hydrolase"/>
    <property type="evidence" value="ECO:0007669"/>
    <property type="project" value="UniProtKB-EC"/>
</dbReference>
<dbReference type="PRINTS" id="PR01210">
    <property type="entry name" value="GGTRANSPTASE"/>
</dbReference>
<dbReference type="GO" id="GO:0036374">
    <property type="term" value="F:glutathione hydrolase activity"/>
    <property type="evidence" value="ECO:0007669"/>
    <property type="project" value="UniProtKB-EC"/>
</dbReference>
<keyword evidence="8" id="KW-0317">Glutathione biosynthesis</keyword>
<evidence type="ECO:0000256" key="6">
    <source>
        <dbReference type="ARBA" id="ARBA00022670"/>
    </source>
</evidence>
<evidence type="ECO:0000256" key="18">
    <source>
        <dbReference type="ARBA" id="ARBA00033643"/>
    </source>
</evidence>
<keyword evidence="6" id="KW-0645">Protease</keyword>
<evidence type="ECO:0000256" key="20">
    <source>
        <dbReference type="ARBA" id="ARBA00047169"/>
    </source>
</evidence>
<evidence type="ECO:0000256" key="11">
    <source>
        <dbReference type="ARBA" id="ARBA00022801"/>
    </source>
</evidence>
<reference evidence="37" key="1">
    <citation type="journal article" date="2019" name="IScience">
        <title>Narwhal Genome Reveals Long-Term Low Genetic Diversity despite Current Large Abundance Size.</title>
        <authorList>
            <person name="Westbury M.V."/>
            <person name="Petersen B."/>
            <person name="Garde E."/>
            <person name="Heide-Jorgensen M.P."/>
            <person name="Lorenzen E.D."/>
        </authorList>
    </citation>
    <scope>NUCLEOTIDE SEQUENCE [LARGE SCALE GENOMIC DNA]</scope>
</reference>
<evidence type="ECO:0000256" key="12">
    <source>
        <dbReference type="ARBA" id="ARBA00022968"/>
    </source>
</evidence>
<keyword evidence="10" id="KW-0434">Leukotriene biosynthesis</keyword>
<evidence type="ECO:0000256" key="33">
    <source>
        <dbReference type="PIRSR" id="PIRSR600101-2"/>
    </source>
</evidence>
<feature type="binding site" evidence="33">
    <location>
        <begin position="462"/>
        <end position="464"/>
    </location>
    <ligand>
        <name>L-glutamate</name>
        <dbReference type="ChEBI" id="CHEBI:29985"/>
    </ligand>
</feature>
<keyword evidence="7" id="KW-0808">Transferase</keyword>
<evidence type="ECO:0000256" key="13">
    <source>
        <dbReference type="ARBA" id="ARBA00022989"/>
    </source>
</evidence>
<feature type="region of interest" description="Disordered" evidence="34">
    <location>
        <begin position="1236"/>
        <end position="1271"/>
    </location>
</feature>
<comment type="catalytic activity">
    <reaction evidence="18">
        <text>an S-substituted glutathione + H2O = an S-substituted L-cysteinylglycine + L-glutamate</text>
        <dbReference type="Rhea" id="RHEA:59468"/>
        <dbReference type="ChEBI" id="CHEBI:15377"/>
        <dbReference type="ChEBI" id="CHEBI:29985"/>
        <dbReference type="ChEBI" id="CHEBI:90779"/>
        <dbReference type="ChEBI" id="CHEBI:143103"/>
        <dbReference type="EC" id="3.4.19.13"/>
    </reaction>
    <physiologicalReaction direction="left-to-right" evidence="18">
        <dbReference type="Rhea" id="RHEA:59469"/>
    </physiologicalReaction>
</comment>
<dbReference type="FunFam" id="3.60.20.40:FF:000005">
    <property type="entry name" value="gamma-glutamyltransferase 5 isoform X3"/>
    <property type="match status" value="1"/>
</dbReference>
<evidence type="ECO:0000256" key="15">
    <source>
        <dbReference type="ARBA" id="ARBA00023145"/>
    </source>
</evidence>
<feature type="active site" description="Nucleophile" evidence="32">
    <location>
        <position position="444"/>
    </location>
</feature>
<dbReference type="PROSITE" id="PS00462">
    <property type="entry name" value="G_GLU_TRANSPEPTIDASE"/>
    <property type="match status" value="2"/>
</dbReference>
<dbReference type="Gene3D" id="1.10.246.130">
    <property type="match status" value="2"/>
</dbReference>
<feature type="binding site" evidence="33">
    <location>
        <position position="486"/>
    </location>
    <ligand>
        <name>L-glutamate</name>
        <dbReference type="ChEBI" id="CHEBI:29985"/>
    </ligand>
</feature>
<protein>
    <recommendedName>
        <fullName evidence="26">Glutathione hydrolase 5 proenzyme</fullName>
        <ecNumber evidence="4">2.3.2.2</ecNumber>
        <ecNumber evidence="5">3.4.19.13</ecNumber>
        <ecNumber evidence="25">3.4.19.14</ecNumber>
    </recommendedName>
    <alternativeName>
        <fullName evidence="31">Gamma-glutamyl leukotrienase</fullName>
    </alternativeName>
    <alternativeName>
        <fullName evidence="27">Gamma-glutamyltransferase 5</fullName>
    </alternativeName>
    <alternativeName>
        <fullName evidence="30">Gamma-glutamyltransferase-like activity 1</fullName>
    </alternativeName>
    <alternativeName>
        <fullName evidence="28">Gamma-glutamyltranspeptidase 5</fullName>
    </alternativeName>
    <alternativeName>
        <fullName evidence="29">Leukotriene-C4 hydrolase</fullName>
    </alternativeName>
</protein>
<feature type="compositionally biased region" description="Pro residues" evidence="34">
    <location>
        <begin position="1258"/>
        <end position="1271"/>
    </location>
</feature>
<evidence type="ECO:0000256" key="1">
    <source>
        <dbReference type="ARBA" id="ARBA00004606"/>
    </source>
</evidence>
<dbReference type="GO" id="GO:0019370">
    <property type="term" value="P:leukotriene biosynthetic process"/>
    <property type="evidence" value="ECO:0007669"/>
    <property type="project" value="UniProtKB-KW"/>
</dbReference>
<dbReference type="InterPro" id="IPR029055">
    <property type="entry name" value="Ntn_hydrolases_N"/>
</dbReference>
<dbReference type="GO" id="GO:0006751">
    <property type="term" value="P:glutathione catabolic process"/>
    <property type="evidence" value="ECO:0007669"/>
    <property type="project" value="InterPro"/>
</dbReference>
<comment type="caution">
    <text evidence="36">The sequence shown here is derived from an EMBL/GenBank/DDBJ whole genome shotgun (WGS) entry which is preliminary data.</text>
</comment>
<dbReference type="EC" id="2.3.2.2" evidence="4"/>
<comment type="catalytic activity">
    <reaction evidence="21">
        <text>S-[(2E,6E,10E)-geranylgeranyl]-L-glutathione + H2O = S-[(2E,6E,10E)-geranylgeranyl]-L-cysteinylglycine + L-glutamate</text>
        <dbReference type="Rhea" id="RHEA:65120"/>
        <dbReference type="ChEBI" id="CHEBI:15377"/>
        <dbReference type="ChEBI" id="CHEBI:29985"/>
        <dbReference type="ChEBI" id="CHEBI:156326"/>
        <dbReference type="ChEBI" id="CHEBI:156330"/>
    </reaction>
    <physiologicalReaction direction="left-to-right" evidence="21">
        <dbReference type="Rhea" id="RHEA:65121"/>
    </physiologicalReaction>
</comment>
<dbReference type="EC" id="3.4.19.14" evidence="25"/>
<dbReference type="SUPFAM" id="SSF56235">
    <property type="entry name" value="N-terminal nucleophile aminohydrolases (Ntn hydrolases)"/>
    <property type="match status" value="2"/>
</dbReference>
<keyword evidence="9 35" id="KW-0812">Transmembrane</keyword>
<organism evidence="36 37">
    <name type="scientific">Monodon monoceros</name>
    <name type="common">Narwhal</name>
    <name type="synonym">Ceratodon monodon</name>
    <dbReference type="NCBI Taxonomy" id="40151"/>
    <lineage>
        <taxon>Eukaryota</taxon>
        <taxon>Metazoa</taxon>
        <taxon>Chordata</taxon>
        <taxon>Craniata</taxon>
        <taxon>Vertebrata</taxon>
        <taxon>Euteleostomi</taxon>
        <taxon>Mammalia</taxon>
        <taxon>Eutheria</taxon>
        <taxon>Laurasiatheria</taxon>
        <taxon>Artiodactyla</taxon>
        <taxon>Whippomorpha</taxon>
        <taxon>Cetacea</taxon>
        <taxon>Odontoceti</taxon>
        <taxon>Monodontidae</taxon>
        <taxon>Monodon</taxon>
    </lineage>
</organism>
<evidence type="ECO:0000256" key="26">
    <source>
        <dbReference type="ARBA" id="ARBA00071554"/>
    </source>
</evidence>
<evidence type="ECO:0000256" key="25">
    <source>
        <dbReference type="ARBA" id="ARBA00066923"/>
    </source>
</evidence>
<dbReference type="FunFam" id="3.60.20.40:FF:000007">
    <property type="entry name" value="Glutathione hydrolase 1 proenzyme"/>
    <property type="match status" value="1"/>
</dbReference>
<evidence type="ECO:0000256" key="23">
    <source>
        <dbReference type="ARBA" id="ARBA00052640"/>
    </source>
</evidence>
<evidence type="ECO:0000256" key="32">
    <source>
        <dbReference type="PIRSR" id="PIRSR600101-1"/>
    </source>
</evidence>
<name>A0A4U1EUA6_MONMO</name>
<comment type="catalytic activity">
    <reaction evidence="23">
        <text>leukotriene C4 + H2O = leukotriene D4 + L-glutamate</text>
        <dbReference type="Rhea" id="RHEA:31563"/>
        <dbReference type="ChEBI" id="CHEBI:15377"/>
        <dbReference type="ChEBI" id="CHEBI:29985"/>
        <dbReference type="ChEBI" id="CHEBI:57973"/>
        <dbReference type="ChEBI" id="CHEBI:63166"/>
        <dbReference type="EC" id="3.4.19.14"/>
    </reaction>
    <physiologicalReaction direction="left-to-right" evidence="23">
        <dbReference type="Rhea" id="RHEA:31564"/>
    </physiologicalReaction>
</comment>
<keyword evidence="12" id="KW-0735">Signal-anchor</keyword>
<dbReference type="GO" id="GO:0006750">
    <property type="term" value="P:glutathione biosynthetic process"/>
    <property type="evidence" value="ECO:0007669"/>
    <property type="project" value="UniProtKB-KW"/>
</dbReference>
<evidence type="ECO:0000256" key="24">
    <source>
        <dbReference type="ARBA" id="ARBA00060714"/>
    </source>
</evidence>
<comment type="subunit">
    <text evidence="20">Heterodimer composed of the light and heavy chains. The active site is located in the light chain.</text>
</comment>
<evidence type="ECO:0000256" key="5">
    <source>
        <dbReference type="ARBA" id="ARBA00012760"/>
    </source>
</evidence>
<feature type="binding site" evidence="33">
    <location>
        <position position="163"/>
    </location>
    <ligand>
        <name>L-glutamate</name>
        <dbReference type="ChEBI" id="CHEBI:29985"/>
    </ligand>
</feature>
<dbReference type="GO" id="GO:0006950">
    <property type="term" value="P:response to stress"/>
    <property type="evidence" value="ECO:0007669"/>
    <property type="project" value="UniProtKB-ARBA"/>
</dbReference>
<evidence type="ECO:0000256" key="34">
    <source>
        <dbReference type="SAM" id="MobiDB-lite"/>
    </source>
</evidence>
<evidence type="ECO:0000256" key="3">
    <source>
        <dbReference type="ARBA" id="ARBA00009381"/>
    </source>
</evidence>
<evidence type="ECO:0000256" key="4">
    <source>
        <dbReference type="ARBA" id="ARBA00012008"/>
    </source>
</evidence>
<dbReference type="InterPro" id="IPR055262">
    <property type="entry name" value="GGT_CS"/>
</dbReference>
<evidence type="ECO:0000256" key="27">
    <source>
        <dbReference type="ARBA" id="ARBA00075099"/>
    </source>
</evidence>
<evidence type="ECO:0000256" key="10">
    <source>
        <dbReference type="ARBA" id="ARBA00022751"/>
    </source>
</evidence>
<evidence type="ECO:0000256" key="19">
    <source>
        <dbReference type="ARBA" id="ARBA00033701"/>
    </source>
</evidence>
<evidence type="ECO:0000313" key="36">
    <source>
        <dbReference type="EMBL" id="TKC40291.1"/>
    </source>
</evidence>
<dbReference type="InterPro" id="IPR043137">
    <property type="entry name" value="GGT_ssub_C"/>
</dbReference>
<comment type="similarity">
    <text evidence="3">Belongs to the gamma-glutamyltransferase family.</text>
</comment>
<feature type="transmembrane region" description="Helical" evidence="35">
    <location>
        <begin position="64"/>
        <end position="84"/>
    </location>
</feature>
<feature type="transmembrane region" description="Helical" evidence="35">
    <location>
        <begin position="123"/>
        <end position="147"/>
    </location>
</feature>
<comment type="catalytic activity">
    <reaction evidence="19">
        <text>glutathione + H2O = L-cysteinylglycine + L-glutamate</text>
        <dbReference type="Rhea" id="RHEA:28807"/>
        <dbReference type="ChEBI" id="CHEBI:15377"/>
        <dbReference type="ChEBI" id="CHEBI:29985"/>
        <dbReference type="ChEBI" id="CHEBI:57925"/>
        <dbReference type="ChEBI" id="CHEBI:61694"/>
        <dbReference type="EC" id="3.4.19.13"/>
    </reaction>
    <physiologicalReaction direction="left-to-right" evidence="19">
        <dbReference type="Rhea" id="RHEA:28808"/>
    </physiologicalReaction>
</comment>
<evidence type="ECO:0000256" key="30">
    <source>
        <dbReference type="ARBA" id="ARBA00081975"/>
    </source>
</evidence>
<comment type="subcellular location">
    <subcellularLocation>
        <location evidence="1">Membrane</location>
        <topology evidence="1">Single-pass type II membrane protein</topology>
    </subcellularLocation>
</comment>
<dbReference type="InterPro" id="IPR043138">
    <property type="entry name" value="GGT_lsub"/>
</dbReference>
<sequence length="1322" mass="142980">EQADCVVRESPWSRFCGHRLLQSVKETSVISPACSAKTIFCGHLLGRLRAPTHRGRAMKKRSMLLALVAVVLMLLIIGLCVWLPETFKPHSHVYPRAAVATDAKRCSEIGRDALLDGGSAVDAAIAALLCVGLMNAHSMGIGGGLFLTIYNSTTRKAEVINAREVAPQLASAGMFNSSEQSEEGGLSVAVPGEIRGYELAHQRHGRLPWARLFQPSIQLARQGFPVGKSLAGALQRSQAAIQRHPELWYVCGPYCEVFCRDGKVLREGDRVTMPRLADTYETLALEGAQAFYNGSLTAQIVKDIQEAGGIVTAEDLNNYRARLIEHPLSISLGDAQLYVPSAPLSGPVLALILNILKGYNFSRESVETPEQKGLTYHRIVEAFRFAYAKRTLLGDPKFVNMTEVVRNMSSEFFAAQLRARISDDTTHPASYYEPEFYTPDDGGTAHLSVVSEDGSAVSATSTINLYFGSKVLSRANGILFNDEMDDFSSPNIINQFGVPPSPANFITPGKQPLSSMCPAIIVGQDGQVRMVVGASGGTQITTSTALAIIHSLWFGYDVKQAVEEPRLHNQLLPNTTTLEKDIDQAVAAALKTRHHHTEVTSTFIAVVQAIKEARFSGIHELEEVAKSPGCPLALRMLRAMAQGHGAMVSMVLLGLGLALAITVPIVVVSWHRVHCGPQAFAHAAVAADSKICSDIGRAILQQHGSPVDATIAALVCTGVVNPQSMGLGGGVIFTIYNASTGKVEVINARETVPASHVPGLLDQCKQAQPLGTGAQWIGVPGELRGYAEAHHRHGRLPWAQLFRPTVALLRGGLRVPHILSRFLRSSYLRPSLHASSLRQLFFNGTEPLSPHDPLPWPALAATLETVAAEGAEALYTGRLGQMLLEDVAKEGSRLTPQDLASFRPEVVDALEVPLGDYTLYSPPPPAGGAILSFVLNVLKGFNFSAESVARPEGRVNLYHHLVETLKFARGQRWRLWDPRSHPEVQNASQDLLGEALAQHIHQQINTRGDHQLSHYSLAETWSHRMGTAHVSVLGEDGSAVSATSTINTPFGAMVYSPRTGILLNNELLDLCWRHRRGSGVTPPPVPGERPPSSMVPSILVNAAQGSKLVIGGAGGELIISAVAQAIMNKLWLGLDLQAAIAAPILHVDSKGRVEYEPSFSQEVKKGLQYRGQNQTERPVFLNVVQAVSQDGACVGPQEGWGAFRLLKRLLPPQSWDPTQHTSRLAWSGRIWTPWLDGQPGASRGGDSPADGRLWGPSPALPEPLWPCPDPSNLPRPLTQDCAPAPRSPIPHLCIFQSKIKEKAAPRLIQGRGGEGTFKKHVQ</sequence>
<dbReference type="FunFam" id="1.10.246.130:FF:000001">
    <property type="entry name" value="Gamma-glutamyltransferase 5 isoform 1"/>
    <property type="match status" value="1"/>
</dbReference>
<dbReference type="Pfam" id="PF01019">
    <property type="entry name" value="G_glu_transpept"/>
    <property type="match status" value="2"/>
</dbReference>
<evidence type="ECO:0000256" key="28">
    <source>
        <dbReference type="ARBA" id="ARBA00075858"/>
    </source>
</evidence>
<feature type="non-terminal residue" evidence="36">
    <location>
        <position position="1"/>
    </location>
</feature>
<dbReference type="PANTHER" id="PTHR45027">
    <property type="entry name" value="PUTATIVE GLUTATHIONE HYDROLASE LIGHT CHAIN"/>
    <property type="match status" value="1"/>
</dbReference>
<evidence type="ECO:0000256" key="17">
    <source>
        <dbReference type="ARBA" id="ARBA00023315"/>
    </source>
</evidence>
<dbReference type="GO" id="GO:0103068">
    <property type="term" value="F:leukotriene C4 gamma-glutamyl transferase activity"/>
    <property type="evidence" value="ECO:0007669"/>
    <property type="project" value="UniProtKB-EC"/>
</dbReference>
<comment type="catalytic activity">
    <reaction evidence="22">
        <text>an N-terminal (5-L-glutamyl)-[peptide] + an alpha-amino acid = 5-L-glutamyl amino acid + an N-terminal L-alpha-aminoacyl-[peptide]</text>
        <dbReference type="Rhea" id="RHEA:23904"/>
        <dbReference type="Rhea" id="RHEA-COMP:9780"/>
        <dbReference type="Rhea" id="RHEA-COMP:9795"/>
        <dbReference type="ChEBI" id="CHEBI:77644"/>
        <dbReference type="ChEBI" id="CHEBI:78597"/>
        <dbReference type="ChEBI" id="CHEBI:78599"/>
        <dbReference type="ChEBI" id="CHEBI:78608"/>
        <dbReference type="EC" id="2.3.2.2"/>
    </reaction>
    <physiologicalReaction direction="left-to-right" evidence="22">
        <dbReference type="Rhea" id="RHEA:23905"/>
    </physiologicalReaction>
</comment>
<proteinExistence type="inferred from homology"/>
<keyword evidence="11" id="KW-0378">Hydrolase</keyword>
<feature type="transmembrane region" description="Helical" evidence="35">
    <location>
        <begin position="645"/>
        <end position="670"/>
    </location>
</feature>
<dbReference type="FunFam" id="1.10.246.130:FF:000002">
    <property type="entry name" value="glutathione hydrolase 1 proenzyme"/>
    <property type="match status" value="1"/>
</dbReference>
<dbReference type="EMBL" id="RWIC01000771">
    <property type="protein sequence ID" value="TKC40291.1"/>
    <property type="molecule type" value="Genomic_DNA"/>
</dbReference>
<dbReference type="GO" id="GO:0006508">
    <property type="term" value="P:proteolysis"/>
    <property type="evidence" value="ECO:0007669"/>
    <property type="project" value="UniProtKB-KW"/>
</dbReference>
<evidence type="ECO:0000256" key="8">
    <source>
        <dbReference type="ARBA" id="ARBA00022684"/>
    </source>
</evidence>
<feature type="binding site" evidence="33">
    <location>
        <begin position="514"/>
        <end position="515"/>
    </location>
    <ligand>
        <name>L-glutamate</name>
        <dbReference type="ChEBI" id="CHEBI:29985"/>
    </ligand>
</feature>
<keyword evidence="14 35" id="KW-0472">Membrane</keyword>
<evidence type="ECO:0000313" key="37">
    <source>
        <dbReference type="Proteomes" id="UP000308365"/>
    </source>
</evidence>